<organism evidence="1 2">
    <name type="scientific">Nepenthes gracilis</name>
    <name type="common">Slender pitcher plant</name>
    <dbReference type="NCBI Taxonomy" id="150966"/>
    <lineage>
        <taxon>Eukaryota</taxon>
        <taxon>Viridiplantae</taxon>
        <taxon>Streptophyta</taxon>
        <taxon>Embryophyta</taxon>
        <taxon>Tracheophyta</taxon>
        <taxon>Spermatophyta</taxon>
        <taxon>Magnoliopsida</taxon>
        <taxon>eudicotyledons</taxon>
        <taxon>Gunneridae</taxon>
        <taxon>Pentapetalae</taxon>
        <taxon>Caryophyllales</taxon>
        <taxon>Nepenthaceae</taxon>
        <taxon>Nepenthes</taxon>
    </lineage>
</organism>
<protein>
    <submittedName>
        <fullName evidence="1">Uncharacterized protein</fullName>
    </submittedName>
</protein>
<sequence length="242" mass="26767">MKILLILDEKLENVRTRIALMKESEGLTTPISSFPSDNLQGLGYFHPQFEMEFINQFPNYYVNHGWQLVPSGANPLATPMITMVENALDLTQIGSTHSDGSSSAAALSKSMMGPICHNQMAAMVNDGAVNGFTAPIMLHHGGNDSLVMTMPQPISMSNLGQVELQILLHRKDAHVKHDSSVFAGGTQTLGRTQVRQAQTRVRARLNLSRNRTHSAAYFLLDYVENGVNNVKEMSRWFGFCFA</sequence>
<evidence type="ECO:0000313" key="2">
    <source>
        <dbReference type="Proteomes" id="UP001279734"/>
    </source>
</evidence>
<accession>A0AAD3TKE0</accession>
<comment type="caution">
    <text evidence="1">The sequence shown here is derived from an EMBL/GenBank/DDBJ whole genome shotgun (WGS) entry which is preliminary data.</text>
</comment>
<name>A0AAD3TKE0_NEPGR</name>
<dbReference type="EMBL" id="BSYO01000039">
    <property type="protein sequence ID" value="GMH31087.1"/>
    <property type="molecule type" value="Genomic_DNA"/>
</dbReference>
<reference evidence="1" key="1">
    <citation type="submission" date="2023-05" db="EMBL/GenBank/DDBJ databases">
        <title>Nepenthes gracilis genome sequencing.</title>
        <authorList>
            <person name="Fukushima K."/>
        </authorList>
    </citation>
    <scope>NUCLEOTIDE SEQUENCE</scope>
    <source>
        <strain evidence="1">SING2019-196</strain>
    </source>
</reference>
<gene>
    <name evidence="1" type="ORF">Nepgr_032930</name>
</gene>
<evidence type="ECO:0000313" key="1">
    <source>
        <dbReference type="EMBL" id="GMH31087.1"/>
    </source>
</evidence>
<keyword evidence="2" id="KW-1185">Reference proteome</keyword>
<dbReference type="Proteomes" id="UP001279734">
    <property type="component" value="Unassembled WGS sequence"/>
</dbReference>
<dbReference type="AlphaFoldDB" id="A0AAD3TKE0"/>
<proteinExistence type="predicted"/>